<reference evidence="3 4" key="1">
    <citation type="journal article" date="2007" name="Nature">
        <title>Evolution of genes and genomes on the Drosophila phylogeny.</title>
        <authorList>
            <consortium name="Drosophila 12 Genomes Consortium"/>
            <person name="Clark A.G."/>
            <person name="Eisen M.B."/>
            <person name="Smith D.R."/>
            <person name="Bergman C.M."/>
            <person name="Oliver B."/>
            <person name="Markow T.A."/>
            <person name="Kaufman T.C."/>
            <person name="Kellis M."/>
            <person name="Gelbart W."/>
            <person name="Iyer V.N."/>
            <person name="Pollard D.A."/>
            <person name="Sackton T.B."/>
            <person name="Larracuente A.M."/>
            <person name="Singh N.D."/>
            <person name="Abad J.P."/>
            <person name="Abt D.N."/>
            <person name="Adryan B."/>
            <person name="Aguade M."/>
            <person name="Akashi H."/>
            <person name="Anderson W.W."/>
            <person name="Aquadro C.F."/>
            <person name="Ardell D.H."/>
            <person name="Arguello R."/>
            <person name="Artieri C.G."/>
            <person name="Barbash D.A."/>
            <person name="Barker D."/>
            <person name="Barsanti P."/>
            <person name="Batterham P."/>
            <person name="Batzoglou S."/>
            <person name="Begun D."/>
            <person name="Bhutkar A."/>
            <person name="Blanco E."/>
            <person name="Bosak S.A."/>
            <person name="Bradley R.K."/>
            <person name="Brand A.D."/>
            <person name="Brent M.R."/>
            <person name="Brooks A.N."/>
            <person name="Brown R.H."/>
            <person name="Butlin R.K."/>
            <person name="Caggese C."/>
            <person name="Calvi B.R."/>
            <person name="Bernardo de Carvalho A."/>
            <person name="Caspi A."/>
            <person name="Castrezana S."/>
            <person name="Celniker S.E."/>
            <person name="Chang J.L."/>
            <person name="Chapple C."/>
            <person name="Chatterji S."/>
            <person name="Chinwalla A."/>
            <person name="Civetta A."/>
            <person name="Clifton S.W."/>
            <person name="Comeron J.M."/>
            <person name="Costello J.C."/>
            <person name="Coyne J.A."/>
            <person name="Daub J."/>
            <person name="David R.G."/>
            <person name="Delcher A.L."/>
            <person name="Delehaunty K."/>
            <person name="Do C.B."/>
            <person name="Ebling H."/>
            <person name="Edwards K."/>
            <person name="Eickbush T."/>
            <person name="Evans J.D."/>
            <person name="Filipski A."/>
            <person name="Findeiss S."/>
            <person name="Freyhult E."/>
            <person name="Fulton L."/>
            <person name="Fulton R."/>
            <person name="Garcia A.C."/>
            <person name="Gardiner A."/>
            <person name="Garfield D.A."/>
            <person name="Garvin B.E."/>
            <person name="Gibson G."/>
            <person name="Gilbert D."/>
            <person name="Gnerre S."/>
            <person name="Godfrey J."/>
            <person name="Good R."/>
            <person name="Gotea V."/>
            <person name="Gravely B."/>
            <person name="Greenberg A.J."/>
            <person name="Griffiths-Jones S."/>
            <person name="Gross S."/>
            <person name="Guigo R."/>
            <person name="Gustafson E.A."/>
            <person name="Haerty W."/>
            <person name="Hahn M.W."/>
            <person name="Halligan D.L."/>
            <person name="Halpern A.L."/>
            <person name="Halter G.M."/>
            <person name="Han M.V."/>
            <person name="Heger A."/>
            <person name="Hillier L."/>
            <person name="Hinrichs A.S."/>
            <person name="Holmes I."/>
            <person name="Hoskins R.A."/>
            <person name="Hubisz M.J."/>
            <person name="Hultmark D."/>
            <person name="Huntley M.A."/>
            <person name="Jaffe D.B."/>
            <person name="Jagadeeshan S."/>
            <person name="Jeck W.R."/>
            <person name="Johnson J."/>
            <person name="Jones C.D."/>
            <person name="Jordan W.C."/>
            <person name="Karpen G.H."/>
            <person name="Kataoka E."/>
            <person name="Keightley P.D."/>
            <person name="Kheradpour P."/>
            <person name="Kirkness E.F."/>
            <person name="Koerich L.B."/>
            <person name="Kristiansen K."/>
            <person name="Kudrna D."/>
            <person name="Kulathinal R.J."/>
            <person name="Kumar S."/>
            <person name="Kwok R."/>
            <person name="Lander E."/>
            <person name="Langley C.H."/>
            <person name="Lapoint R."/>
            <person name="Lazzaro B.P."/>
            <person name="Lee S.J."/>
            <person name="Levesque L."/>
            <person name="Li R."/>
            <person name="Lin C.F."/>
            <person name="Lin M.F."/>
            <person name="Lindblad-Toh K."/>
            <person name="Llopart A."/>
            <person name="Long M."/>
            <person name="Low L."/>
            <person name="Lozovsky E."/>
            <person name="Lu J."/>
            <person name="Luo M."/>
            <person name="Machado C.A."/>
            <person name="Makalowski W."/>
            <person name="Marzo M."/>
            <person name="Matsuda M."/>
            <person name="Matzkin L."/>
            <person name="McAllister B."/>
            <person name="McBride C.S."/>
            <person name="McKernan B."/>
            <person name="McKernan K."/>
            <person name="Mendez-Lago M."/>
            <person name="Minx P."/>
            <person name="Mollenhauer M.U."/>
            <person name="Montooth K."/>
            <person name="Mount S.M."/>
            <person name="Mu X."/>
            <person name="Myers E."/>
            <person name="Negre B."/>
            <person name="Newfeld S."/>
            <person name="Nielsen R."/>
            <person name="Noor M.A."/>
            <person name="O'Grady P."/>
            <person name="Pachter L."/>
            <person name="Papaceit M."/>
            <person name="Parisi M.J."/>
            <person name="Parisi M."/>
            <person name="Parts L."/>
            <person name="Pedersen J.S."/>
            <person name="Pesole G."/>
            <person name="Phillippy A.M."/>
            <person name="Ponting C.P."/>
            <person name="Pop M."/>
            <person name="Porcelli D."/>
            <person name="Powell J.R."/>
            <person name="Prohaska S."/>
            <person name="Pruitt K."/>
            <person name="Puig M."/>
            <person name="Quesneville H."/>
            <person name="Ram K.R."/>
            <person name="Rand D."/>
            <person name="Rasmussen M.D."/>
            <person name="Reed L.K."/>
            <person name="Reenan R."/>
            <person name="Reily A."/>
            <person name="Remington K.A."/>
            <person name="Rieger T.T."/>
            <person name="Ritchie M.G."/>
            <person name="Robin C."/>
            <person name="Rogers Y.H."/>
            <person name="Rohde C."/>
            <person name="Rozas J."/>
            <person name="Rubenfield M.J."/>
            <person name="Ruiz A."/>
            <person name="Russo S."/>
            <person name="Salzberg S.L."/>
            <person name="Sanchez-Gracia A."/>
            <person name="Saranga D.J."/>
            <person name="Sato H."/>
            <person name="Schaeffer S.W."/>
            <person name="Schatz M.C."/>
            <person name="Schlenke T."/>
            <person name="Schwartz R."/>
            <person name="Segarra C."/>
            <person name="Singh R.S."/>
            <person name="Sirot L."/>
            <person name="Sirota M."/>
            <person name="Sisneros N.B."/>
            <person name="Smith C.D."/>
            <person name="Smith T.F."/>
            <person name="Spieth J."/>
            <person name="Stage D.E."/>
            <person name="Stark A."/>
            <person name="Stephan W."/>
            <person name="Strausberg R.L."/>
            <person name="Strempel S."/>
            <person name="Sturgill D."/>
            <person name="Sutton G."/>
            <person name="Sutton G.G."/>
            <person name="Tao W."/>
            <person name="Teichmann S."/>
            <person name="Tobari Y.N."/>
            <person name="Tomimura Y."/>
            <person name="Tsolas J.M."/>
            <person name="Valente V.L."/>
            <person name="Venter E."/>
            <person name="Venter J.C."/>
            <person name="Vicario S."/>
            <person name="Vieira F.G."/>
            <person name="Vilella A.J."/>
            <person name="Villasante A."/>
            <person name="Walenz B."/>
            <person name="Wang J."/>
            <person name="Wasserman M."/>
            <person name="Watts T."/>
            <person name="Wilson D."/>
            <person name="Wilson R.K."/>
            <person name="Wing R.A."/>
            <person name="Wolfner M.F."/>
            <person name="Wong A."/>
            <person name="Wong G.K."/>
            <person name="Wu C.I."/>
            <person name="Wu G."/>
            <person name="Yamamoto D."/>
            <person name="Yang H.P."/>
            <person name="Yang S.P."/>
            <person name="Yorke J.A."/>
            <person name="Yoshida K."/>
            <person name="Zdobnov E."/>
            <person name="Zhang P."/>
            <person name="Zhang Y."/>
            <person name="Zimin A.V."/>
            <person name="Baldwin J."/>
            <person name="Abdouelleil A."/>
            <person name="Abdulkadir J."/>
            <person name="Abebe A."/>
            <person name="Abera B."/>
            <person name="Abreu J."/>
            <person name="Acer S.C."/>
            <person name="Aftuck L."/>
            <person name="Alexander A."/>
            <person name="An P."/>
            <person name="Anderson E."/>
            <person name="Anderson S."/>
            <person name="Arachi H."/>
            <person name="Azer M."/>
            <person name="Bachantsang P."/>
            <person name="Barry A."/>
            <person name="Bayul T."/>
            <person name="Berlin A."/>
            <person name="Bessette D."/>
            <person name="Bloom T."/>
            <person name="Blye J."/>
            <person name="Boguslavskiy L."/>
            <person name="Bonnet C."/>
            <person name="Boukhgalter B."/>
            <person name="Bourzgui I."/>
            <person name="Brown A."/>
            <person name="Cahill P."/>
            <person name="Channer S."/>
            <person name="Cheshatsang Y."/>
            <person name="Chuda L."/>
            <person name="Citroen M."/>
            <person name="Collymore A."/>
            <person name="Cooke P."/>
            <person name="Costello M."/>
            <person name="D'Aco K."/>
            <person name="Daza R."/>
            <person name="De Haan G."/>
            <person name="DeGray S."/>
            <person name="DeMaso C."/>
            <person name="Dhargay N."/>
            <person name="Dooley K."/>
            <person name="Dooley E."/>
            <person name="Doricent M."/>
            <person name="Dorje P."/>
            <person name="Dorjee K."/>
            <person name="Dupes A."/>
            <person name="Elong R."/>
            <person name="Falk J."/>
            <person name="Farina A."/>
            <person name="Faro S."/>
            <person name="Ferguson D."/>
            <person name="Fisher S."/>
            <person name="Foley C.D."/>
            <person name="Franke A."/>
            <person name="Friedrich D."/>
            <person name="Gadbois L."/>
            <person name="Gearin G."/>
            <person name="Gearin C.R."/>
            <person name="Giannoukos G."/>
            <person name="Goode T."/>
            <person name="Graham J."/>
            <person name="Grandbois E."/>
            <person name="Grewal S."/>
            <person name="Gyaltsen K."/>
            <person name="Hafez N."/>
            <person name="Hagos B."/>
            <person name="Hall J."/>
            <person name="Henson C."/>
            <person name="Hollinger A."/>
            <person name="Honan T."/>
            <person name="Huard M.D."/>
            <person name="Hughes L."/>
            <person name="Hurhula B."/>
            <person name="Husby M.E."/>
            <person name="Kamat A."/>
            <person name="Kanga B."/>
            <person name="Kashin S."/>
            <person name="Khazanovich D."/>
            <person name="Kisner P."/>
            <person name="Lance K."/>
            <person name="Lara M."/>
            <person name="Lee W."/>
            <person name="Lennon N."/>
            <person name="Letendre F."/>
            <person name="LeVine R."/>
            <person name="Lipovsky A."/>
            <person name="Liu X."/>
            <person name="Liu J."/>
            <person name="Liu S."/>
            <person name="Lokyitsang T."/>
            <person name="Lokyitsang Y."/>
            <person name="Lubonja R."/>
            <person name="Lui A."/>
            <person name="MacDonald P."/>
            <person name="Magnisalis V."/>
            <person name="Maru K."/>
            <person name="Matthews C."/>
            <person name="McCusker W."/>
            <person name="McDonough S."/>
            <person name="Mehta T."/>
            <person name="Meldrim J."/>
            <person name="Meneus L."/>
            <person name="Mihai O."/>
            <person name="Mihalev A."/>
            <person name="Mihova T."/>
            <person name="Mittelman R."/>
            <person name="Mlenga V."/>
            <person name="Montmayeur A."/>
            <person name="Mulrain L."/>
            <person name="Navidi A."/>
            <person name="Naylor J."/>
            <person name="Negash T."/>
            <person name="Nguyen T."/>
            <person name="Nguyen N."/>
            <person name="Nicol R."/>
            <person name="Norbu C."/>
            <person name="Norbu N."/>
            <person name="Novod N."/>
            <person name="O'Neill B."/>
            <person name="Osman S."/>
            <person name="Markiewicz E."/>
            <person name="Oyono O.L."/>
            <person name="Patti C."/>
            <person name="Phunkhang P."/>
            <person name="Pierre F."/>
            <person name="Priest M."/>
            <person name="Raghuraman S."/>
            <person name="Rege F."/>
            <person name="Reyes R."/>
            <person name="Rise C."/>
            <person name="Rogov P."/>
            <person name="Ross K."/>
            <person name="Ryan E."/>
            <person name="Settipalli S."/>
            <person name="Shea T."/>
            <person name="Sherpa N."/>
            <person name="Shi L."/>
            <person name="Shih D."/>
            <person name="Sparrow T."/>
            <person name="Spaulding J."/>
            <person name="Stalker J."/>
            <person name="Stange-Thomann N."/>
            <person name="Stavropoulos S."/>
            <person name="Stone C."/>
            <person name="Strader C."/>
            <person name="Tesfaye S."/>
            <person name="Thomson T."/>
            <person name="Thoulutsang Y."/>
            <person name="Thoulutsang D."/>
            <person name="Topham K."/>
            <person name="Topping I."/>
            <person name="Tsamla T."/>
            <person name="Vassiliev H."/>
            <person name="Vo A."/>
            <person name="Wangchuk T."/>
            <person name="Wangdi T."/>
            <person name="Weiand M."/>
            <person name="Wilkinson J."/>
            <person name="Wilson A."/>
            <person name="Yadav S."/>
            <person name="Young G."/>
            <person name="Yu Q."/>
            <person name="Zembek L."/>
            <person name="Zhong D."/>
            <person name="Zimmer A."/>
            <person name="Zwirko Z."/>
            <person name="Jaffe D.B."/>
            <person name="Alvarez P."/>
            <person name="Brockman W."/>
            <person name="Butler J."/>
            <person name="Chin C."/>
            <person name="Gnerre S."/>
            <person name="Grabherr M."/>
            <person name="Kleber M."/>
            <person name="Mauceli E."/>
            <person name="MacCallum I."/>
        </authorList>
    </citation>
    <scope>NUCLEOTIDE SEQUENCE [LARGE SCALE GENOMIC DNA]</scope>
    <source>
        <strain evidence="4">Tucson 15081-1352.22</strain>
    </source>
</reference>
<dbReference type="KEGG" id="dmo:Dmoj_GI10490"/>
<evidence type="ECO:0000256" key="1">
    <source>
        <dbReference type="SAM" id="MobiDB-lite"/>
    </source>
</evidence>
<dbReference type="InterPro" id="IPR028163">
    <property type="entry name" value="HAUS_6_N"/>
</dbReference>
<feature type="domain" description="HAUS augmin-like complex subunit 6 N-terminal" evidence="2">
    <location>
        <begin position="22"/>
        <end position="261"/>
    </location>
</feature>
<dbReference type="AlphaFoldDB" id="B4K749"/>
<dbReference type="InterPro" id="IPR026797">
    <property type="entry name" value="HAUS_6"/>
</dbReference>
<dbReference type="PANTHER" id="PTHR16151">
    <property type="entry name" value="HAUS AUGMIN-LIKE COMPLEX SUBUNIT 6"/>
    <property type="match status" value="1"/>
</dbReference>
<dbReference type="OMA" id="KINDPMQ"/>
<protein>
    <recommendedName>
        <fullName evidence="2">HAUS augmin-like complex subunit 6 N-terminal domain-containing protein</fullName>
    </recommendedName>
</protein>
<dbReference type="GO" id="GO:0051298">
    <property type="term" value="P:centrosome duplication"/>
    <property type="evidence" value="ECO:0007669"/>
    <property type="project" value="EnsemblMetazoa"/>
</dbReference>
<dbReference type="EMBL" id="CH933806">
    <property type="protein sequence ID" value="EDW16362.1"/>
    <property type="molecule type" value="Genomic_DNA"/>
</dbReference>
<dbReference type="Pfam" id="PF14661">
    <property type="entry name" value="HAUS6_N"/>
    <property type="match status" value="1"/>
</dbReference>
<evidence type="ECO:0000313" key="4">
    <source>
        <dbReference type="Proteomes" id="UP000009192"/>
    </source>
</evidence>
<dbReference type="PhylomeDB" id="B4K749"/>
<dbReference type="PANTHER" id="PTHR16151:SF2">
    <property type="entry name" value="HAUS AUGMIN-LIKE COMPLEX SUBUNIT 6"/>
    <property type="match status" value="1"/>
</dbReference>
<organism evidence="3 4">
    <name type="scientific">Drosophila mojavensis</name>
    <name type="common">Fruit fly</name>
    <dbReference type="NCBI Taxonomy" id="7230"/>
    <lineage>
        <taxon>Eukaryota</taxon>
        <taxon>Metazoa</taxon>
        <taxon>Ecdysozoa</taxon>
        <taxon>Arthropoda</taxon>
        <taxon>Hexapoda</taxon>
        <taxon>Insecta</taxon>
        <taxon>Pterygota</taxon>
        <taxon>Neoptera</taxon>
        <taxon>Endopterygota</taxon>
        <taxon>Diptera</taxon>
        <taxon>Brachycera</taxon>
        <taxon>Muscomorpha</taxon>
        <taxon>Ephydroidea</taxon>
        <taxon>Drosophilidae</taxon>
        <taxon>Drosophila</taxon>
    </lineage>
</organism>
<keyword evidence="4" id="KW-1185">Reference proteome</keyword>
<dbReference type="GO" id="GO:0007088">
    <property type="term" value="P:regulation of mitotic nuclear division"/>
    <property type="evidence" value="ECO:0007669"/>
    <property type="project" value="EnsemblMetazoa"/>
</dbReference>
<dbReference type="GO" id="GO:0090307">
    <property type="term" value="P:mitotic spindle assembly"/>
    <property type="evidence" value="ECO:0007669"/>
    <property type="project" value="EnsemblMetazoa"/>
</dbReference>
<dbReference type="GO" id="GO:0070652">
    <property type="term" value="C:HAUS complex"/>
    <property type="evidence" value="ECO:0007669"/>
    <property type="project" value="EnsemblMetazoa"/>
</dbReference>
<feature type="region of interest" description="Disordered" evidence="1">
    <location>
        <begin position="507"/>
        <end position="530"/>
    </location>
</feature>
<evidence type="ECO:0000259" key="2">
    <source>
        <dbReference type="Pfam" id="PF14661"/>
    </source>
</evidence>
<name>B4K749_DROMO</name>
<dbReference type="OrthoDB" id="5575722at2759"/>
<evidence type="ECO:0000313" key="3">
    <source>
        <dbReference type="EMBL" id="EDW16362.1"/>
    </source>
</evidence>
<dbReference type="InParanoid" id="B4K749"/>
<feature type="compositionally biased region" description="Polar residues" evidence="1">
    <location>
        <begin position="521"/>
        <end position="530"/>
    </location>
</feature>
<dbReference type="GO" id="GO:0030674">
    <property type="term" value="F:protein-macromolecule adaptor activity"/>
    <property type="evidence" value="ECO:0007669"/>
    <property type="project" value="EnsemblMetazoa"/>
</dbReference>
<proteinExistence type="predicted"/>
<dbReference type="FunCoup" id="B4K749">
    <property type="interactions" value="50"/>
</dbReference>
<dbReference type="GO" id="GO:0090221">
    <property type="term" value="P:mitotic spindle-templated microtubule nucleation"/>
    <property type="evidence" value="ECO:0007669"/>
    <property type="project" value="EnsemblMetazoa"/>
</dbReference>
<accession>B4K749</accession>
<gene>
    <name evidence="3" type="primary">Dmoj\GI10490</name>
    <name evidence="3" type="ORF">Dmoj_GI10490</name>
</gene>
<dbReference type="HOGENOM" id="CLU_422286_0_0_1"/>
<dbReference type="eggNOG" id="ENOG502QV4W">
    <property type="taxonomic scope" value="Eukaryota"/>
</dbReference>
<dbReference type="Proteomes" id="UP000009192">
    <property type="component" value="Unassembled WGS sequence"/>
</dbReference>
<sequence>MDRTMIAPWKAEEKDLSEKLNQKLRGLALIHPMNDEMKKLLSWDMFLKPNPPAFFQVMHYLFRILDPAEFKRRFFWPITDKKAEATFRTTTVDYLKHLNAKHNLNWANIKSYLVVMPGGMKFINFLLDLVSFVIQDQIKQREKALSVDIDISQFRDWSAERMEIANKFRKDYVSAYIEELDENTAKLRECTQKIRQKFSEISAATGVDETLLSDDKFLMAFEASNRQKCEELITLQAARIAELETPLNSLKDNIDKFQEKQTIHKLNKEAANNALRSIQTLCGIEADHATANVNSMMRAFNNISETIAEQLDANDHCNESNEFVAAGLETLRAELQQIDQQVSDVQRSFNARDKEQSINGNASEASSSLGAVPTTPLRHLDPHLHAGSSNHPLLMKFVSTPPIRTDMASGVRSAHVRLPLQDDFNANQLETTCNNLLAAAVPRSARKVKAEHVSELNNTTNRTKIMDPMQLLRTINKKSSHANTTATNISSLGSKWKAMQASFNFDEAPSTMPTSPKPTIVTETSPFTPLNCNERTRVERMPQATAADISNNNSNGSLYAIKSVALMKVLDASLNVQNLTTSPSGRLDALVPGPLPEQQAIPRLQLNDQTINDSQQVQSIKEEIVANQLNTQPPKFNLDFSGDNDDLGNISDNVLKDISF</sequence>
<dbReference type="GO" id="GO:1990498">
    <property type="term" value="C:mitotic spindle microtubule"/>
    <property type="evidence" value="ECO:0007669"/>
    <property type="project" value="TreeGrafter"/>
</dbReference>
<dbReference type="GO" id="GO:0008017">
    <property type="term" value="F:microtubule binding"/>
    <property type="evidence" value="ECO:0007669"/>
    <property type="project" value="TreeGrafter"/>
</dbReference>